<sequence length="1407" mass="142579">MKKPIRGAVFRAMLLTVISGLAGLPAGAAAGPQALARAAATSLAAAVPFAVEQNEDQKIVAADGTELQRFGESVALSGDTAMVGTNDTHTGRSAVYVFTRSGGSWVQTQKLLAADGAAGDNARFGASIVVSGTTAVVGADGAAVGGNPNQGAAYVFRKNGASWSQVAKIVAADGAADDNFGNSLALSGDRLLVGAHHAHVNGNARGAAYLFEGTNDVWTQVQKLRGVDTRDNDAFGYRVAFSDASIIVSAQLANLDFPGALYFFKESDGTWLQKQKLVGELYSGLGSSLAARGNRLVTGAPTLDAQGVVYVYAELDGFWSRTHTIHTPEGESFANFGYSIGLTDTSFVAGANAATVADQSWAGAGYVFTESDGDWQYVQKLVASDAAANDSMGSAAAIDGTTVLLASGAASPGGNFLQGMGYFFTSQTGANQPAAVVAPGAVAATLHQGDSRNVSLAISNTGSATLDYAVSEGGCAQPGDVAWLGLGGATGSVPPGTTAQVAIALDAAALGEGDHAATLCVASNDPAQASIDVPVALTVIPPAAAPPSIVAHPSALNFSVFSGASQSLALTLGNEGGSDLDFSLVEQLAKADPPSYRTARARVQRDGAGARLNRAVPSSVTGGEPVLLAETAISQMADNRPGDQGLSCGILGESTADNSWWRRFYFAEHAQVGASANVTSVTVSSGSIGPAGLPITINLYTIAHSTPVDTIPTGGLTLIGTASGTIDSGLVSVTIPVFGSIDDTAGKDLVVEYHTDGIGNFQGQFFPGANDTPETHPTFMSSAQCELDEPVTAANLGVPDFHLTMVVNLEDVAPPECRHPGEVSWLSQGPAAGSVAPGGSTDVTVTANATGLAAGSYSANVCVVSNDPLRPVIAVPVSLTVATGGGGAPVAVLAPEALTLSVPAGSTGSTPLSIGNLGGSDLTYAIAETVARANPPSYRNVRQPKSAAAFAGATLSQSPAPNRSGAPLVLDSTMISQMLDNTPGSEGVSCGAQGVTAANSWWRRFYFSEHAQVGARADITSVTVSSGDAGPSPMPITINLYTIPHATPVDTIPTEALVLIGTASATIESGLVSLTVPVSGAVEDTAGKDLVVEYHTDGLDDGSGQFYPGANATAETHPTFFSSAQCGFPVPTRAAATGYPDFHLTMVVELADEPAPADCSNPSDVTWLAALQPSGTLVPGAFADVAISADAGALAEGSYAASLCVATNDPTHALVAVPVSLTVTPAVVVDSLFCNGFEPGESGACAAPPVNENIVLSGPVDHAIAIDREGTSIDWITGHIEDSDVPGAHFNAYDNDAQLAFYWQTGAPDIAGVSSSASTSDFLVLHSGAVVGPASVWSTVHNPGPAQWAADADGYLGFRFNCSSLPEPPASGICYGYVHLRTGAPRGFPATIVDYAYDRSGAAITIP</sequence>
<evidence type="ECO:0000259" key="5">
    <source>
        <dbReference type="Pfam" id="PF19190"/>
    </source>
</evidence>
<evidence type="ECO:0000313" key="7">
    <source>
        <dbReference type="Proteomes" id="UP001595886"/>
    </source>
</evidence>
<dbReference type="InterPro" id="IPR011043">
    <property type="entry name" value="Gal_Oxase/kelch_b-propeller"/>
</dbReference>
<name>A0ABV9QWJ1_9GAMM</name>
<evidence type="ECO:0000256" key="3">
    <source>
        <dbReference type="ARBA" id="ARBA00023180"/>
    </source>
</evidence>
<keyword evidence="1 4" id="KW-0732">Signal</keyword>
<protein>
    <recommendedName>
        <fullName evidence="5">BACON domain-containing protein</fullName>
    </recommendedName>
</protein>
<evidence type="ECO:0000256" key="4">
    <source>
        <dbReference type="SAM" id="SignalP"/>
    </source>
</evidence>
<dbReference type="Pfam" id="PF14312">
    <property type="entry name" value="FG-GAP_2"/>
    <property type="match status" value="5"/>
</dbReference>
<dbReference type="SUPFAM" id="SSF69318">
    <property type="entry name" value="Integrin alpha N-terminal domain"/>
    <property type="match status" value="1"/>
</dbReference>
<dbReference type="InterPro" id="IPR024361">
    <property type="entry name" value="BACON"/>
</dbReference>
<keyword evidence="7" id="KW-1185">Reference proteome</keyword>
<dbReference type="Pfam" id="PF19190">
    <property type="entry name" value="BACON_2"/>
    <property type="match status" value="1"/>
</dbReference>
<proteinExistence type="predicted"/>
<dbReference type="SMART" id="SM00191">
    <property type="entry name" value="Int_alpha"/>
    <property type="match status" value="5"/>
</dbReference>
<gene>
    <name evidence="6" type="ORF">ACFO6Q_15350</name>
</gene>
<accession>A0ABV9QWJ1</accession>
<keyword evidence="2" id="KW-0677">Repeat</keyword>
<dbReference type="Gene3D" id="2.60.40.10">
    <property type="entry name" value="Immunoglobulins"/>
    <property type="match status" value="2"/>
</dbReference>
<feature type="domain" description="BACON" evidence="5">
    <location>
        <begin position="439"/>
        <end position="525"/>
    </location>
</feature>
<dbReference type="PANTHER" id="PTHR36220">
    <property type="entry name" value="UNNAMED PRODUCT"/>
    <property type="match status" value="1"/>
</dbReference>
<dbReference type="EMBL" id="JBHSHD010000010">
    <property type="protein sequence ID" value="MFC4821708.1"/>
    <property type="molecule type" value="Genomic_DNA"/>
</dbReference>
<dbReference type="RefSeq" id="WP_380021980.1">
    <property type="nucleotide sequence ID" value="NZ_JBHSHD010000010.1"/>
</dbReference>
<dbReference type="InterPro" id="IPR013783">
    <property type="entry name" value="Ig-like_fold"/>
</dbReference>
<dbReference type="InterPro" id="IPR028994">
    <property type="entry name" value="Integrin_alpha_N"/>
</dbReference>
<evidence type="ECO:0000256" key="2">
    <source>
        <dbReference type="ARBA" id="ARBA00022737"/>
    </source>
</evidence>
<evidence type="ECO:0000256" key="1">
    <source>
        <dbReference type="ARBA" id="ARBA00022729"/>
    </source>
</evidence>
<comment type="caution">
    <text evidence="6">The sequence shown here is derived from an EMBL/GenBank/DDBJ whole genome shotgun (WGS) entry which is preliminary data.</text>
</comment>
<dbReference type="Proteomes" id="UP001595886">
    <property type="component" value="Unassembled WGS sequence"/>
</dbReference>
<organism evidence="6 7">
    <name type="scientific">Dokdonella ginsengisoli</name>
    <dbReference type="NCBI Taxonomy" id="363846"/>
    <lineage>
        <taxon>Bacteria</taxon>
        <taxon>Pseudomonadati</taxon>
        <taxon>Pseudomonadota</taxon>
        <taxon>Gammaproteobacteria</taxon>
        <taxon>Lysobacterales</taxon>
        <taxon>Rhodanobacteraceae</taxon>
        <taxon>Dokdonella</taxon>
    </lineage>
</organism>
<dbReference type="Gene3D" id="2.130.10.130">
    <property type="entry name" value="Integrin alpha, N-terminal"/>
    <property type="match status" value="1"/>
</dbReference>
<evidence type="ECO:0000313" key="6">
    <source>
        <dbReference type="EMBL" id="MFC4821708.1"/>
    </source>
</evidence>
<feature type="chain" id="PRO_5045770759" description="BACON domain-containing protein" evidence="4">
    <location>
        <begin position="23"/>
        <end position="1407"/>
    </location>
</feature>
<reference evidence="7" key="1">
    <citation type="journal article" date="2019" name="Int. J. Syst. Evol. Microbiol.">
        <title>The Global Catalogue of Microorganisms (GCM) 10K type strain sequencing project: providing services to taxonomists for standard genome sequencing and annotation.</title>
        <authorList>
            <consortium name="The Broad Institute Genomics Platform"/>
            <consortium name="The Broad Institute Genome Sequencing Center for Infectious Disease"/>
            <person name="Wu L."/>
            <person name="Ma J."/>
        </authorList>
    </citation>
    <scope>NUCLEOTIDE SEQUENCE [LARGE SCALE GENOMIC DNA]</scope>
    <source>
        <strain evidence="7">CCUG 30340</strain>
    </source>
</reference>
<feature type="signal peptide" evidence="4">
    <location>
        <begin position="1"/>
        <end position="22"/>
    </location>
</feature>
<dbReference type="InterPro" id="IPR013519">
    <property type="entry name" value="Int_alpha_beta-p"/>
</dbReference>
<dbReference type="SUPFAM" id="SSF50965">
    <property type="entry name" value="Galactose oxidase, central domain"/>
    <property type="match status" value="1"/>
</dbReference>
<keyword evidence="3" id="KW-0325">Glycoprotein</keyword>
<dbReference type="PANTHER" id="PTHR36220:SF1">
    <property type="entry name" value="GAMMA TUBULIN COMPLEX COMPONENT C-TERMINAL DOMAIN-CONTAINING PROTEIN"/>
    <property type="match status" value="1"/>
</dbReference>
<dbReference type="InterPro" id="IPR013517">
    <property type="entry name" value="FG-GAP"/>
</dbReference>